<dbReference type="PANTHER" id="PTHR12747">
    <property type="entry name" value="ELONGATOR COMPLEX PROTEIN 1"/>
    <property type="match status" value="1"/>
</dbReference>
<dbReference type="InterPro" id="IPR056169">
    <property type="entry name" value="HB_ELP1"/>
</dbReference>
<dbReference type="Pfam" id="PF23925">
    <property type="entry name" value="A-sol_ELP1"/>
    <property type="match status" value="1"/>
</dbReference>
<dbReference type="InterPro" id="IPR006849">
    <property type="entry name" value="Elp1"/>
</dbReference>
<protein>
    <recommendedName>
        <fullName evidence="5">Reverse transcriptase domain-containing protein</fullName>
    </recommendedName>
</protein>
<dbReference type="GO" id="GO:0005829">
    <property type="term" value="C:cytosol"/>
    <property type="evidence" value="ECO:0007669"/>
    <property type="project" value="TreeGrafter"/>
</dbReference>
<reference evidence="4" key="1">
    <citation type="submission" date="2018-11" db="EMBL/GenBank/DDBJ databases">
        <authorList>
            <consortium name="Pathogen Informatics"/>
        </authorList>
    </citation>
    <scope>NUCLEOTIDE SEQUENCE [LARGE SCALE GENOMIC DNA]</scope>
</reference>
<dbReference type="PANTHER" id="PTHR12747:SF0">
    <property type="entry name" value="ELONGATOR COMPLEX PROTEIN 1"/>
    <property type="match status" value="1"/>
</dbReference>
<dbReference type="UniPathway" id="UPA00988"/>
<evidence type="ECO:0000259" key="1">
    <source>
        <dbReference type="Pfam" id="PF23797"/>
    </source>
</evidence>
<dbReference type="AlphaFoldDB" id="A0A3P8AJX1"/>
<accession>A0A3P8AJX1</accession>
<dbReference type="InterPro" id="IPR056165">
    <property type="entry name" value="Beta-prop_ELP1_2nd"/>
</dbReference>
<feature type="domain" description="ELP1 N-terminal second beta-propeller" evidence="1">
    <location>
        <begin position="10"/>
        <end position="150"/>
    </location>
</feature>
<dbReference type="EMBL" id="UZAH01031273">
    <property type="protein sequence ID" value="VDP14712.1"/>
    <property type="molecule type" value="Genomic_DNA"/>
</dbReference>
<sequence length="910" mass="102047">MKGLDLVRFVSHLTWSDEEVLAVIHGSSDEIAKVDLQHGVLESLYKSPVPIAWLGVQPPSTVMFATADGVFLELKGRDDVRVLFTIAASDPYDVKFSGEHVLALTGGQELFMDGHSLANSVTSYTISDDVCIYTTLQNKLHLISLTTRKQLGAVEFPHPTIPSTAPIRSPVQKITVEEIEAALKKINQCGFVAGCGTVDAIQAARLLIEKHREKQRLVHIAFLDLEKAFDRVPREVIWYALRSDELIERVWCNRLERFGLGLNLKKTEYLTTGVTESSSIKVNGIELPRTSVFKYLGSAIASDGKPMVGRHGDEDAALDGWSHARGPHPKRCHSEKFGVAPIADKMREARLRWYGHVLCGKEDSVRKIERAVELGSRLLASTSGRAVIMQMPRGNLETIHPRPFVTRVIKELIDSEKYIEALKEMKKHRIDMNLLVDHKPEVFIANISKLVQSAKDPELICILIAALTSERSALCDGIVISNKINRVTELLADEILRLPLDRRVDMFVALLSALLKSSPPQVEKALRLIKQHTDEMPAMKRDVYARKWLHHVRFFVNEAMLFNAALATYDLKLTLQVAEVSNRDPKEYVPLLNELRKVEPEDYRKCRIDMARSDWESALRHLSLFDDKWDEAVDLIRARDLYAPALVIYRGSAKYKSVCALYAAVLEAKAQWDEAAVLYEKAEDISKTMRCLEMSRNVERYMSRAHLFNIPEDVVVSTLKKMAIVLKSSGRWAEAAKALEVANADIFSEMGSTMSMASRRTGKTGVSRASTTATVRKRKQEGGEYEDAALLIALAAYYKWLNDLIGEMTELLPALVQVDELSLAGSLQGSVDRIVSEAATLRHRIWPSKLHPWDLPGPIHALYAVNDSFAFPDGGGMPDVITLEPEIFAPVLDTGRRWKLQILKMGEKTF</sequence>
<evidence type="ECO:0000313" key="4">
    <source>
        <dbReference type="EMBL" id="VDP14712.1"/>
    </source>
</evidence>
<dbReference type="Pfam" id="PF23797">
    <property type="entry name" value="Beta-prop_ELP1_2nd"/>
    <property type="match status" value="1"/>
</dbReference>
<evidence type="ECO:0000259" key="3">
    <source>
        <dbReference type="Pfam" id="PF23936"/>
    </source>
</evidence>
<dbReference type="GO" id="GO:0002926">
    <property type="term" value="P:tRNA wobble base 5-methoxycarbonylmethyl-2-thiouridinylation"/>
    <property type="evidence" value="ECO:0007669"/>
    <property type="project" value="TreeGrafter"/>
</dbReference>
<evidence type="ECO:0000259" key="2">
    <source>
        <dbReference type="Pfam" id="PF23925"/>
    </source>
</evidence>
<feature type="domain" description="ELP1 three-helical bundle" evidence="3">
    <location>
        <begin position="736"/>
        <end position="836"/>
    </location>
</feature>
<dbReference type="Pfam" id="PF23936">
    <property type="entry name" value="HB_ELP1"/>
    <property type="match status" value="1"/>
</dbReference>
<dbReference type="InterPro" id="IPR056167">
    <property type="entry name" value="A-sol_ELP1"/>
</dbReference>
<feature type="domain" description="ELP1 alpha-solenoid" evidence="2">
    <location>
        <begin position="402"/>
        <end position="595"/>
    </location>
</feature>
<dbReference type="GO" id="GO:0033588">
    <property type="term" value="C:elongator holoenzyme complex"/>
    <property type="evidence" value="ECO:0007669"/>
    <property type="project" value="InterPro"/>
</dbReference>
<name>A0A3P8AJX1_HELPZ</name>
<dbReference type="GO" id="GO:0000049">
    <property type="term" value="F:tRNA binding"/>
    <property type="evidence" value="ECO:0007669"/>
    <property type="project" value="TreeGrafter"/>
</dbReference>
<proteinExistence type="predicted"/>
<organism evidence="4">
    <name type="scientific">Heligmosomoides polygyrus</name>
    <name type="common">Parasitic roundworm</name>
    <dbReference type="NCBI Taxonomy" id="6339"/>
    <lineage>
        <taxon>Eukaryota</taxon>
        <taxon>Metazoa</taxon>
        <taxon>Ecdysozoa</taxon>
        <taxon>Nematoda</taxon>
        <taxon>Chromadorea</taxon>
        <taxon>Rhabditida</taxon>
        <taxon>Rhabditina</taxon>
        <taxon>Rhabditomorpha</taxon>
        <taxon>Strongyloidea</taxon>
        <taxon>Heligmosomidae</taxon>
        <taxon>Heligmosomoides</taxon>
    </lineage>
</organism>
<evidence type="ECO:0008006" key="5">
    <source>
        <dbReference type="Google" id="ProtNLM"/>
    </source>
</evidence>
<dbReference type="OrthoDB" id="40048at2759"/>
<gene>
    <name evidence="4" type="ORF">HPBE_LOCUS19308</name>
</gene>